<reference evidence="1 2" key="1">
    <citation type="submission" date="2017-04" db="EMBL/GenBank/DDBJ databases">
        <title>The complete genome sequence of Streptomyces albolongus YIM 101047, the producer of novel bafilomycins and novel odoriferous sesquiterpenoids.</title>
        <authorList>
            <person name="Yin M."/>
            <person name="Jiang Y."/>
        </authorList>
    </citation>
    <scope>NUCLEOTIDE SEQUENCE [LARGE SCALE GENOMIC DNA]</scope>
    <source>
        <strain evidence="1 2">YIM 101047</strain>
    </source>
</reference>
<dbReference type="KEGG" id="kab:B7C62_28245"/>
<dbReference type="AlphaFoldDB" id="A0ABC8BZV6"/>
<name>A0ABC8BZV6_9ACTN</name>
<protein>
    <submittedName>
        <fullName evidence="1">Uncharacterized protein</fullName>
    </submittedName>
</protein>
<evidence type="ECO:0000313" key="2">
    <source>
        <dbReference type="Proteomes" id="UP000192251"/>
    </source>
</evidence>
<organism evidence="1 2">
    <name type="scientific">Kitasatospora albolonga</name>
    <dbReference type="NCBI Taxonomy" id="68173"/>
    <lineage>
        <taxon>Bacteria</taxon>
        <taxon>Bacillati</taxon>
        <taxon>Actinomycetota</taxon>
        <taxon>Actinomycetes</taxon>
        <taxon>Kitasatosporales</taxon>
        <taxon>Streptomycetaceae</taxon>
        <taxon>Kitasatospora</taxon>
    </lineage>
</organism>
<dbReference type="Proteomes" id="UP000192251">
    <property type="component" value="Chromosome"/>
</dbReference>
<dbReference type="EMBL" id="CP020563">
    <property type="protein sequence ID" value="ARF75714.1"/>
    <property type="molecule type" value="Genomic_DNA"/>
</dbReference>
<gene>
    <name evidence="1" type="ORF">B7C62_28245</name>
</gene>
<accession>A0ABC8BZV6</accession>
<proteinExistence type="predicted"/>
<evidence type="ECO:0000313" key="1">
    <source>
        <dbReference type="EMBL" id="ARF75714.1"/>
    </source>
</evidence>
<sequence length="67" mass="6969">MPEPLITTVALGPHVAALTCRINGVVHAVINTRARSDPRIRTEAAVALIGAGMDVGRTLGAIDGVRR</sequence>
<keyword evidence="2" id="KW-1185">Reference proteome</keyword>
<dbReference type="RefSeq" id="WP_084750348.1">
    <property type="nucleotide sequence ID" value="NZ_CP020563.1"/>
</dbReference>